<protein>
    <recommendedName>
        <fullName evidence="1">Methyltransferase FkbM domain-containing protein</fullName>
    </recommendedName>
</protein>
<dbReference type="InterPro" id="IPR029063">
    <property type="entry name" value="SAM-dependent_MTases_sf"/>
</dbReference>
<sequence length="152" mass="17222">QLAFELSPINYGDHRIKLKEGVDTLGENTWQTIEIEAKPLDNVIQGIDGPLAVKIDVQGAEPFVISGGEKLLSKVDFMIIEFSPYWMTRMGSNPHTIIKYISSFTQVKMADPNSFEGTTYSGDEIEAKLTEIIDNIDNYPVRCYWDLMAWNQ</sequence>
<gene>
    <name evidence="2" type="ORF">MNBD_ALPHA02-1974</name>
</gene>
<organism evidence="2">
    <name type="scientific">hydrothermal vent metagenome</name>
    <dbReference type="NCBI Taxonomy" id="652676"/>
    <lineage>
        <taxon>unclassified sequences</taxon>
        <taxon>metagenomes</taxon>
        <taxon>ecological metagenomes</taxon>
    </lineage>
</organism>
<proteinExistence type="predicted"/>
<evidence type="ECO:0000259" key="1">
    <source>
        <dbReference type="Pfam" id="PF05050"/>
    </source>
</evidence>
<dbReference type="Gene3D" id="3.40.50.150">
    <property type="entry name" value="Vaccinia Virus protein VP39"/>
    <property type="match status" value="1"/>
</dbReference>
<feature type="domain" description="Methyltransferase FkbM" evidence="1">
    <location>
        <begin position="26"/>
        <end position="103"/>
    </location>
</feature>
<dbReference type="Pfam" id="PF05050">
    <property type="entry name" value="Methyltransf_21"/>
    <property type="match status" value="1"/>
</dbReference>
<name>A0A3B0R8V2_9ZZZZ</name>
<accession>A0A3B0R8V2</accession>
<reference evidence="2" key="1">
    <citation type="submission" date="2018-06" db="EMBL/GenBank/DDBJ databases">
        <authorList>
            <person name="Zhirakovskaya E."/>
        </authorList>
    </citation>
    <scope>NUCLEOTIDE SEQUENCE</scope>
</reference>
<evidence type="ECO:0000313" key="2">
    <source>
        <dbReference type="EMBL" id="VAV89704.1"/>
    </source>
</evidence>
<dbReference type="SUPFAM" id="SSF53335">
    <property type="entry name" value="S-adenosyl-L-methionine-dependent methyltransferases"/>
    <property type="match status" value="1"/>
</dbReference>
<dbReference type="EMBL" id="UOED01000048">
    <property type="protein sequence ID" value="VAV89704.1"/>
    <property type="molecule type" value="Genomic_DNA"/>
</dbReference>
<dbReference type="AlphaFoldDB" id="A0A3B0R8V2"/>
<feature type="non-terminal residue" evidence="2">
    <location>
        <position position="1"/>
    </location>
</feature>
<dbReference type="InterPro" id="IPR006342">
    <property type="entry name" value="FkbM_mtfrase"/>
</dbReference>